<dbReference type="InterPro" id="IPR003593">
    <property type="entry name" value="AAA+_ATPase"/>
</dbReference>
<dbReference type="OrthoDB" id="9778168at2"/>
<keyword evidence="3" id="KW-1185">Reference proteome</keyword>
<dbReference type="Proteomes" id="UP000286715">
    <property type="component" value="Unassembled WGS sequence"/>
</dbReference>
<dbReference type="PANTHER" id="PTHR43566">
    <property type="entry name" value="CONSERVED PROTEIN"/>
    <property type="match status" value="1"/>
</dbReference>
<evidence type="ECO:0000259" key="1">
    <source>
        <dbReference type="SMART" id="SM00382"/>
    </source>
</evidence>
<comment type="caution">
    <text evidence="2">The sequence shown here is derived from an EMBL/GenBank/DDBJ whole genome shotgun (WGS) entry which is preliminary data.</text>
</comment>
<proteinExistence type="predicted"/>
<accession>A0A401XKB7</accession>
<dbReference type="Pfam" id="PF13173">
    <property type="entry name" value="AAA_14"/>
    <property type="match status" value="1"/>
</dbReference>
<dbReference type="EMBL" id="BHZE01000007">
    <property type="protein sequence ID" value="GCD77459.1"/>
    <property type="molecule type" value="Genomic_DNA"/>
</dbReference>
<reference evidence="2 3" key="1">
    <citation type="submission" date="2018-11" db="EMBL/GenBank/DDBJ databases">
        <title>Schleiferia aggregans sp. nov., a moderately thermophilic heterotrophic bacterium isolated from microbial mats at a terrestrial hot spring.</title>
        <authorList>
            <person name="Iino T."/>
            <person name="Ohkuma M."/>
            <person name="Haruta S."/>
        </authorList>
    </citation>
    <scope>NUCLEOTIDE SEQUENCE [LARGE SCALE GENOMIC DNA]</scope>
    <source>
        <strain evidence="2 3">LA</strain>
    </source>
</reference>
<dbReference type="Gene3D" id="3.40.50.300">
    <property type="entry name" value="P-loop containing nucleotide triphosphate hydrolases"/>
    <property type="match status" value="1"/>
</dbReference>
<dbReference type="SUPFAM" id="SSF52540">
    <property type="entry name" value="P-loop containing nucleoside triphosphate hydrolases"/>
    <property type="match status" value="1"/>
</dbReference>
<organism evidence="2 3">
    <name type="scientific">Thermaurantimonas aggregans</name>
    <dbReference type="NCBI Taxonomy" id="2173829"/>
    <lineage>
        <taxon>Bacteria</taxon>
        <taxon>Pseudomonadati</taxon>
        <taxon>Bacteroidota</taxon>
        <taxon>Flavobacteriia</taxon>
        <taxon>Flavobacteriales</taxon>
        <taxon>Schleiferiaceae</taxon>
        <taxon>Thermaurantimonas</taxon>
    </lineage>
</organism>
<dbReference type="SMART" id="SM00382">
    <property type="entry name" value="AAA"/>
    <property type="match status" value="1"/>
</dbReference>
<name>A0A401XKB7_9FLAO</name>
<evidence type="ECO:0000313" key="2">
    <source>
        <dbReference type="EMBL" id="GCD77459.1"/>
    </source>
</evidence>
<protein>
    <submittedName>
        <fullName evidence="2">ATPase</fullName>
    </submittedName>
</protein>
<dbReference type="InterPro" id="IPR027417">
    <property type="entry name" value="P-loop_NTPase"/>
</dbReference>
<dbReference type="InterPro" id="IPR025420">
    <property type="entry name" value="DUF4143"/>
</dbReference>
<dbReference type="InterPro" id="IPR041682">
    <property type="entry name" value="AAA_14"/>
</dbReference>
<evidence type="ECO:0000313" key="3">
    <source>
        <dbReference type="Proteomes" id="UP000286715"/>
    </source>
</evidence>
<gene>
    <name evidence="2" type="ORF">JCM31826_09410</name>
</gene>
<feature type="domain" description="AAA+ ATPase" evidence="1">
    <location>
        <begin position="16"/>
        <end position="131"/>
    </location>
</feature>
<dbReference type="AlphaFoldDB" id="A0A401XKB7"/>
<dbReference type="PANTHER" id="PTHR43566:SF1">
    <property type="entry name" value="AAA+ ATPASE DOMAIN-CONTAINING PROTEIN"/>
    <property type="match status" value="1"/>
</dbReference>
<dbReference type="Pfam" id="PF13635">
    <property type="entry name" value="DUF4143"/>
    <property type="match status" value="1"/>
</dbReference>
<sequence length="375" mass="43796">MIYRILNDQIEKKLADQKAIILFGPRQVGKTTLVESLLSGRNDVLRLNGDEADARELLSAPNVTLLRTLLGDKKILFIDEAQRIKDIGLVIKMIVDHLKGVKVIATGSSSFDLSNQVNEPLTGRKWEYLMTPLSYEELVKHHGALEEKRLLTHRMLYGYYPEVVSNPGNEREILFELANSYLYRDILTWERIQKPDRMERLVMALAFQVGSPVSYNELGQICGLDNETVEHYIDLLEKAFIIFRLYPFSRNLRNELKKSRKIYFYDNGIRNAVIKQFQPLDMRDDVGALWENFVVSERMKLLKNHRIFANSYFWRNHAKQEIDYVEELDGSISAYEFKWSASKSSVRMPTAFKEEYNPENMKDIHQNNYSSFLTY</sequence>
<dbReference type="RefSeq" id="WP_124397523.1">
    <property type="nucleotide sequence ID" value="NZ_BHZE01000007.1"/>
</dbReference>